<dbReference type="PANTHER" id="PTHR31962:SF6">
    <property type="entry name" value="EISOSOME COMPONENT PIL1-DOMAIN-CONTAINING PROTEIN"/>
    <property type="match status" value="1"/>
</dbReference>
<feature type="compositionally biased region" description="Low complexity" evidence="2">
    <location>
        <begin position="845"/>
        <end position="888"/>
    </location>
</feature>
<dbReference type="EMBL" id="KZ302028">
    <property type="protein sequence ID" value="PFH49461.1"/>
    <property type="molecule type" value="Genomic_DNA"/>
</dbReference>
<feature type="compositionally biased region" description="Polar residues" evidence="2">
    <location>
        <begin position="649"/>
        <end position="673"/>
    </location>
</feature>
<keyword evidence="4" id="KW-1185">Reference proteome</keyword>
<feature type="region of interest" description="Disordered" evidence="2">
    <location>
        <begin position="610"/>
        <end position="952"/>
    </location>
</feature>
<accession>A0A2A9NMB5</accession>
<evidence type="ECO:0000313" key="3">
    <source>
        <dbReference type="EMBL" id="PFH49461.1"/>
    </source>
</evidence>
<keyword evidence="1" id="KW-0175">Coiled coil</keyword>
<feature type="region of interest" description="Disordered" evidence="2">
    <location>
        <begin position="310"/>
        <end position="481"/>
    </location>
</feature>
<feature type="compositionally biased region" description="Basic and acidic residues" evidence="2">
    <location>
        <begin position="631"/>
        <end position="648"/>
    </location>
</feature>
<gene>
    <name evidence="3" type="ORF">AMATHDRAFT_63163</name>
</gene>
<sequence length="967" mass="104847">MFKTVATKIAHNSTIPALAGKGDLRPLQDLITAEKTVLSTYVSAKYTSVSRGGVVDTSSTLTILQRPVPIHRLQQLSVDFAKASEALRTWGLGEGDDLGVRHSRHLLFLVTVAKHLFSLQDILSASTTILTHFSSALSQYAAHGHKIRDQLKAVRTREEALGELKRRRRNVASSADSADKRLSKMSPEHKNLVQQQETLARLRNEIRALDTEIMAEEAALSDFKRSQTRLWMGLKFGGLLECSEKGTIAGEFGKLVISEIPEEVTPPGMPRSMYYGHQRTEQLVAEAHRCVNEIALTTVPPARVIRRDPQSIYQSGYDPQVGGWSYDDTAGPNGTPQYLPSPHGLGTGHFLDPNSPSLGMTAPPPQPRTPQSPSSHYEASHGVDEFGSTSSDRTGSRFNTFPTRTAAAPSEDAGNNYMRSSQPPSLSARRDVDQSFSNSIAEALNSVGSRNEELDSFSRITRPQSEELPGYTPSGGITPSTATAAPQIQLESSYHTPEDRLRSSAFVEDGHGEQAAYMSGVEDTEPDYSDVSYQGRQSLDGTPVATVPSMRLDEGHVNDTITERERGAHAATTESAQIEGHALPEALTEANRDHNSDGGSVDFRPQHQRMLSSTMSPEEEERALNVAAAREITREMETLRFSHPKRDSLPQSVHSTVTDLAEISSGNNPGNRHSSAAVSGASDDGPAGIRREPSPLLPPSAPFSRRAISPRPSTERFGQSSPISGTHPLQTLHPYQLPPSYDQASSEHLPRMATASAPEQQQQQRVTPTQTYRTPPEYTRSSSVSPISVSVSRSTGSSINSNNASPVPSGTRTISAAAFKRAAPRKGSSATASVSEMERRNLPGSLSFSHSFSQSQSQSQPQSPVQQPQSPLIPGLGPPGAAAASRGRANSDSRPLPMPPSAQQDEDEFDAYYRYTDDYDNGPPHSHVRQPGYGNGNAAEVGRGGGERTTDYYREGRFVTNLEAELR</sequence>
<dbReference type="GO" id="GO:0036286">
    <property type="term" value="C:eisosome filament"/>
    <property type="evidence" value="ECO:0007669"/>
    <property type="project" value="TreeGrafter"/>
</dbReference>
<evidence type="ECO:0000256" key="1">
    <source>
        <dbReference type="SAM" id="Coils"/>
    </source>
</evidence>
<feature type="compositionally biased region" description="Polar residues" evidence="2">
    <location>
        <begin position="387"/>
        <end position="403"/>
    </location>
</feature>
<dbReference type="GO" id="GO:0006897">
    <property type="term" value="P:endocytosis"/>
    <property type="evidence" value="ECO:0007669"/>
    <property type="project" value="TreeGrafter"/>
</dbReference>
<dbReference type="InterPro" id="IPR027267">
    <property type="entry name" value="AH/BAR_dom_sf"/>
</dbReference>
<evidence type="ECO:0000313" key="4">
    <source>
        <dbReference type="Proteomes" id="UP000242287"/>
    </source>
</evidence>
<reference evidence="3 4" key="1">
    <citation type="submission" date="2014-02" db="EMBL/GenBank/DDBJ databases">
        <title>Transposable element dynamics among asymbiotic and ectomycorrhizal Amanita fungi.</title>
        <authorList>
            <consortium name="DOE Joint Genome Institute"/>
            <person name="Hess J."/>
            <person name="Skrede I."/>
            <person name="Wolfe B."/>
            <person name="LaButti K."/>
            <person name="Ohm R.A."/>
            <person name="Grigoriev I.V."/>
            <person name="Pringle A."/>
        </authorList>
    </citation>
    <scope>NUCLEOTIDE SEQUENCE [LARGE SCALE GENOMIC DNA]</scope>
    <source>
        <strain evidence="3 4">SKay4041</strain>
    </source>
</reference>
<dbReference type="GO" id="GO:0005886">
    <property type="term" value="C:plasma membrane"/>
    <property type="evidence" value="ECO:0007669"/>
    <property type="project" value="TreeGrafter"/>
</dbReference>
<feature type="compositionally biased region" description="Polar residues" evidence="2">
    <location>
        <begin position="716"/>
        <end position="729"/>
    </location>
</feature>
<protein>
    <submittedName>
        <fullName evidence="3">Uncharacterized protein</fullName>
    </submittedName>
</protein>
<evidence type="ECO:0000256" key="2">
    <source>
        <dbReference type="SAM" id="MobiDB-lite"/>
    </source>
</evidence>
<dbReference type="PANTHER" id="PTHR31962">
    <property type="entry name" value="SPHINGOLIPID LONG CHAIN BASE-RESPONSIVE PROTEIN PIL1"/>
    <property type="match status" value="1"/>
</dbReference>
<proteinExistence type="predicted"/>
<feature type="compositionally biased region" description="Polar residues" evidence="2">
    <location>
        <begin position="804"/>
        <end position="814"/>
    </location>
</feature>
<dbReference type="OrthoDB" id="5599269at2759"/>
<feature type="compositionally biased region" description="Low complexity" evidence="2">
    <location>
        <begin position="674"/>
        <end position="688"/>
    </location>
</feature>
<feature type="coiled-coil region" evidence="1">
    <location>
        <begin position="192"/>
        <end position="219"/>
    </location>
</feature>
<dbReference type="Proteomes" id="UP000242287">
    <property type="component" value="Unassembled WGS sequence"/>
</dbReference>
<dbReference type="InterPro" id="IPR028245">
    <property type="entry name" value="PIL1/LSP1"/>
</dbReference>
<feature type="compositionally biased region" description="Low complexity" evidence="2">
    <location>
        <begin position="758"/>
        <end position="803"/>
    </location>
</feature>
<dbReference type="GO" id="GO:0008289">
    <property type="term" value="F:lipid binding"/>
    <property type="evidence" value="ECO:0007669"/>
    <property type="project" value="TreeGrafter"/>
</dbReference>
<organism evidence="3 4">
    <name type="scientific">Amanita thiersii Skay4041</name>
    <dbReference type="NCBI Taxonomy" id="703135"/>
    <lineage>
        <taxon>Eukaryota</taxon>
        <taxon>Fungi</taxon>
        <taxon>Dikarya</taxon>
        <taxon>Basidiomycota</taxon>
        <taxon>Agaricomycotina</taxon>
        <taxon>Agaricomycetes</taxon>
        <taxon>Agaricomycetidae</taxon>
        <taxon>Agaricales</taxon>
        <taxon>Pluteineae</taxon>
        <taxon>Amanitaceae</taxon>
        <taxon>Amanita</taxon>
    </lineage>
</organism>
<dbReference type="STRING" id="703135.A0A2A9NMB5"/>
<dbReference type="GO" id="GO:0070941">
    <property type="term" value="P:eisosome assembly"/>
    <property type="evidence" value="ECO:0007669"/>
    <property type="project" value="TreeGrafter"/>
</dbReference>
<name>A0A2A9NMB5_9AGAR</name>
<dbReference type="Pfam" id="PF13805">
    <property type="entry name" value="Pil1"/>
    <property type="match status" value="1"/>
</dbReference>
<dbReference type="AlphaFoldDB" id="A0A2A9NMB5"/>
<feature type="region of interest" description="Disordered" evidence="2">
    <location>
        <begin position="165"/>
        <end position="190"/>
    </location>
</feature>
<feature type="compositionally biased region" description="Basic and acidic residues" evidence="2">
    <location>
        <begin position="177"/>
        <end position="190"/>
    </location>
</feature>
<dbReference type="Gene3D" id="1.20.1270.60">
    <property type="entry name" value="Arfaptin homology (AH) domain/BAR domain"/>
    <property type="match status" value="1"/>
</dbReference>